<dbReference type="GO" id="GO:0005886">
    <property type="term" value="C:plasma membrane"/>
    <property type="evidence" value="ECO:0007669"/>
    <property type="project" value="TreeGrafter"/>
</dbReference>
<dbReference type="InterPro" id="IPR029787">
    <property type="entry name" value="Nucleotide_cyclase"/>
</dbReference>
<evidence type="ECO:0000313" key="6">
    <source>
        <dbReference type="Proteomes" id="UP000215148"/>
    </source>
</evidence>
<evidence type="ECO:0000259" key="4">
    <source>
        <dbReference type="PROSITE" id="PS50887"/>
    </source>
</evidence>
<comment type="catalytic activity">
    <reaction evidence="2">
        <text>2 GTP = 3',3'-c-di-GMP + 2 diphosphate</text>
        <dbReference type="Rhea" id="RHEA:24898"/>
        <dbReference type="ChEBI" id="CHEBI:33019"/>
        <dbReference type="ChEBI" id="CHEBI:37565"/>
        <dbReference type="ChEBI" id="CHEBI:58805"/>
        <dbReference type="EC" id="2.7.7.65"/>
    </reaction>
</comment>
<evidence type="ECO:0000313" key="5">
    <source>
        <dbReference type="EMBL" id="ASU23836.1"/>
    </source>
</evidence>
<dbReference type="InterPro" id="IPR043128">
    <property type="entry name" value="Rev_trsase/Diguanyl_cyclase"/>
</dbReference>
<dbReference type="CDD" id="cd01949">
    <property type="entry name" value="GGDEF"/>
    <property type="match status" value="1"/>
</dbReference>
<sequence length="715" mass="81580">MFSRTLLKQISSARNHRMLAEATFDFLQSFISPKSMRIFHAPTLNKRHESLFEYNLPTALQKYPNTFWNWAAQFDTSDGLIPLAINTCNWDYRSVMGGESSLFMLDNHPDLRTYLLLEAIDNVNIHAKTESGELDCLQLIAARWQCLRAESEAAKEFKNRDIREAKYLDEIKQREMFIDNMKLVHQLAIELANPDNLDALHRAAVDVTKTRLGFDRAAFLVLDMKKRCFSGTYGTDESGKTVNEHHTQYDLHQLEESYLSGLSDDTKSLVLIDDAPLYTAGNVVGQGWNGMLILRDGNETIGWIAIDNYINRQPITEYQKQMLESFGSLLAQIYIRKRQEQNVRMLHASMVELSRCMTVSEVCKSAVSFAINRMGIDRMAVFLTDKHCSYIQGTWGTDIQGNIVDESYFRSRTTNNMIVDMAKANPNEVVFEESVPIYHDSNIVGFGWTALTMLTSNEEPIAFIAADNLIRRSPLTSQLREVIRMFASNLTEVLMRTSAQQAISELNENLEIEVRNRTYELQKVNNKLDLMAKMDPLTRLGNRRMLAHLLERIGSRVQTETVSYGLILLDIDHFGLFNNYYGHLEGDIALIRIGHILNQHAQAENELFCRIGGEEFILLVANRDAAEVKALAESIRFSIEREQIEHSENPDGDCLSVSIGYTIAQYLPSELKFEEMYSKADKALYQAKDNGRNQVVGYSEQKHHTRSDKVAAPNL</sequence>
<dbReference type="EMBL" id="CP022742">
    <property type="protein sequence ID" value="ASU23836.1"/>
    <property type="molecule type" value="Genomic_DNA"/>
</dbReference>
<dbReference type="SUPFAM" id="SSF55073">
    <property type="entry name" value="Nucleotide cyclase"/>
    <property type="match status" value="1"/>
</dbReference>
<dbReference type="SUPFAM" id="SSF55781">
    <property type="entry name" value="GAF domain-like"/>
    <property type="match status" value="1"/>
</dbReference>
<feature type="coiled-coil region" evidence="3">
    <location>
        <begin position="496"/>
        <end position="527"/>
    </location>
</feature>
<dbReference type="AlphaFoldDB" id="A0A223N2C0"/>
<gene>
    <name evidence="5" type="ORF">CCZ37_14725</name>
</gene>
<keyword evidence="6" id="KW-1185">Reference proteome</keyword>
<dbReference type="PANTHER" id="PTHR45138">
    <property type="entry name" value="REGULATORY COMPONENTS OF SENSORY TRANSDUCTION SYSTEM"/>
    <property type="match status" value="1"/>
</dbReference>
<name>A0A223N2C0_9VIBR</name>
<dbReference type="GO" id="GO:0043709">
    <property type="term" value="P:cell adhesion involved in single-species biofilm formation"/>
    <property type="evidence" value="ECO:0007669"/>
    <property type="project" value="TreeGrafter"/>
</dbReference>
<organism evidence="5 6">
    <name type="scientific">Vibrio qinghaiensis</name>
    <dbReference type="NCBI Taxonomy" id="2025808"/>
    <lineage>
        <taxon>Bacteria</taxon>
        <taxon>Pseudomonadati</taxon>
        <taxon>Pseudomonadota</taxon>
        <taxon>Gammaproteobacteria</taxon>
        <taxon>Vibrionales</taxon>
        <taxon>Vibrionaceae</taxon>
        <taxon>Vibrio</taxon>
    </lineage>
</organism>
<dbReference type="KEGG" id="vqi:CCZ37_14725"/>
<evidence type="ECO:0000256" key="3">
    <source>
        <dbReference type="SAM" id="Coils"/>
    </source>
</evidence>
<accession>A0A223N2C0</accession>
<dbReference type="Pfam" id="PF00990">
    <property type="entry name" value="GGDEF"/>
    <property type="match status" value="1"/>
</dbReference>
<dbReference type="GO" id="GO:1902201">
    <property type="term" value="P:negative regulation of bacterial-type flagellum-dependent cell motility"/>
    <property type="evidence" value="ECO:0007669"/>
    <property type="project" value="TreeGrafter"/>
</dbReference>
<dbReference type="NCBIfam" id="TIGR00254">
    <property type="entry name" value="GGDEF"/>
    <property type="match status" value="1"/>
</dbReference>
<evidence type="ECO:0000256" key="1">
    <source>
        <dbReference type="ARBA" id="ARBA00012528"/>
    </source>
</evidence>
<reference evidence="5 6" key="1">
    <citation type="submission" date="2017-08" db="EMBL/GenBank/DDBJ databases">
        <title>The Vibrio qinghaiensis sp.-Q67 is a luminous bacteria isolated firstly from Qinghai lake, Qinghai province, China, which has been proved to be very sensitive to detect environmental and food pollutants. Therefore, complete genome analysis of V. qinghaiensis sp.-Q67 highlights the potential application of this strain on detection of hazards in the contaminated environments.</title>
        <authorList>
            <person name="Gong L."/>
        </authorList>
    </citation>
    <scope>NUCLEOTIDE SEQUENCE [LARGE SCALE GENOMIC DNA]</scope>
    <source>
        <strain evidence="5 6">Q67</strain>
    </source>
</reference>
<protein>
    <recommendedName>
        <fullName evidence="1">diguanylate cyclase</fullName>
        <ecNumber evidence="1">2.7.7.65</ecNumber>
    </recommendedName>
</protein>
<keyword evidence="3" id="KW-0175">Coiled coil</keyword>
<dbReference type="Gene3D" id="3.30.70.270">
    <property type="match status" value="1"/>
</dbReference>
<evidence type="ECO:0000256" key="2">
    <source>
        <dbReference type="ARBA" id="ARBA00034247"/>
    </source>
</evidence>
<dbReference type="Proteomes" id="UP000215148">
    <property type="component" value="Chromosome 2"/>
</dbReference>
<dbReference type="SMART" id="SM00267">
    <property type="entry name" value="GGDEF"/>
    <property type="match status" value="1"/>
</dbReference>
<dbReference type="InterPro" id="IPR000160">
    <property type="entry name" value="GGDEF_dom"/>
</dbReference>
<dbReference type="PROSITE" id="PS50887">
    <property type="entry name" value="GGDEF"/>
    <property type="match status" value="1"/>
</dbReference>
<dbReference type="InterPro" id="IPR029016">
    <property type="entry name" value="GAF-like_dom_sf"/>
</dbReference>
<feature type="domain" description="GGDEF" evidence="4">
    <location>
        <begin position="562"/>
        <end position="700"/>
    </location>
</feature>
<dbReference type="GO" id="GO:0052621">
    <property type="term" value="F:diguanylate cyclase activity"/>
    <property type="evidence" value="ECO:0007669"/>
    <property type="project" value="UniProtKB-EC"/>
</dbReference>
<dbReference type="Gene3D" id="3.30.450.40">
    <property type="match status" value="1"/>
</dbReference>
<dbReference type="InterPro" id="IPR050469">
    <property type="entry name" value="Diguanylate_Cyclase"/>
</dbReference>
<dbReference type="EC" id="2.7.7.65" evidence="1"/>
<dbReference type="PANTHER" id="PTHR45138:SF9">
    <property type="entry name" value="DIGUANYLATE CYCLASE DGCM-RELATED"/>
    <property type="match status" value="1"/>
</dbReference>
<dbReference type="RefSeq" id="WP_094501191.1">
    <property type="nucleotide sequence ID" value="NZ_CAWNHI010000002.1"/>
</dbReference>
<proteinExistence type="predicted"/>